<protein>
    <recommendedName>
        <fullName evidence="4">Glycosyltransferase family 92 protein</fullName>
    </recommendedName>
</protein>
<dbReference type="AlphaFoldDB" id="A0A8R1I2T6"/>
<dbReference type="PANTHER" id="PTHR22989">
    <property type="entry name" value="UNCHARACTERIZED DUF13 C.ELEGANS"/>
    <property type="match status" value="1"/>
</dbReference>
<keyword evidence="1" id="KW-0472">Membrane</keyword>
<proteinExistence type="predicted"/>
<dbReference type="Proteomes" id="UP000005237">
    <property type="component" value="Unassembled WGS sequence"/>
</dbReference>
<organism evidence="2 3">
    <name type="scientific">Caenorhabditis japonica</name>
    <dbReference type="NCBI Taxonomy" id="281687"/>
    <lineage>
        <taxon>Eukaryota</taxon>
        <taxon>Metazoa</taxon>
        <taxon>Ecdysozoa</taxon>
        <taxon>Nematoda</taxon>
        <taxon>Chromadorea</taxon>
        <taxon>Rhabditida</taxon>
        <taxon>Rhabditina</taxon>
        <taxon>Rhabditomorpha</taxon>
        <taxon>Rhabditoidea</taxon>
        <taxon>Rhabditidae</taxon>
        <taxon>Peloderinae</taxon>
        <taxon>Caenorhabditis</taxon>
    </lineage>
</organism>
<feature type="transmembrane region" description="Helical" evidence="1">
    <location>
        <begin position="23"/>
        <end position="42"/>
    </location>
</feature>
<keyword evidence="1" id="KW-1133">Transmembrane helix</keyword>
<keyword evidence="3" id="KW-1185">Reference proteome</keyword>
<name>A0A8R1I2T6_CAEJA</name>
<evidence type="ECO:0008006" key="4">
    <source>
        <dbReference type="Google" id="ProtNLM"/>
    </source>
</evidence>
<sequence length="338" mass="39179">MMIEKESFLVESNSRNRSQQWEIWKYYILSVLLFILILPLFIRIHNYSNELIGENTIIQVISTDNKTVGLRPVFKGVGKDYEYESLPACDTVKLPNKFNKTAAWLNKRCCGNALLQRFFGNPESLLPNFVNVLYVCDDTEEMEGFKVKELKNSKRSYFVALPKCRDPEHILLNFGISEDTTAEKQLKATIPNLKMYATSPTQMKSQIYDHLFIGSVENKITSEKNATDQATPLEKYLSAELKNTKFIDIIWINLSQGPFDLFQAIKENSAFNNSNLTICQISVEVRVDDYANFYSFMLAVLEGRTYFFMRPTTSDDNQFVRVILLNVANERCYIKYYF</sequence>
<evidence type="ECO:0000313" key="3">
    <source>
        <dbReference type="Proteomes" id="UP000005237"/>
    </source>
</evidence>
<evidence type="ECO:0000313" key="2">
    <source>
        <dbReference type="EnsemblMetazoa" id="CJA19388.1"/>
    </source>
</evidence>
<dbReference type="PANTHER" id="PTHR22989:SF8">
    <property type="entry name" value="DUF3485 DOMAIN-CONTAINING PROTEIN"/>
    <property type="match status" value="1"/>
</dbReference>
<reference evidence="3" key="1">
    <citation type="submission" date="2010-08" db="EMBL/GenBank/DDBJ databases">
        <authorList>
            <consortium name="Caenorhabditis japonica Sequencing Consortium"/>
            <person name="Wilson R.K."/>
        </authorList>
    </citation>
    <scope>NUCLEOTIDE SEQUENCE [LARGE SCALE GENOMIC DNA]</scope>
    <source>
        <strain evidence="3">DF5081</strain>
    </source>
</reference>
<accession>A0A8R1I2T6</accession>
<evidence type="ECO:0000256" key="1">
    <source>
        <dbReference type="SAM" id="Phobius"/>
    </source>
</evidence>
<dbReference type="EnsemblMetazoa" id="CJA19388.1">
    <property type="protein sequence ID" value="CJA19388.1"/>
    <property type="gene ID" value="WBGene00138592"/>
</dbReference>
<keyword evidence="1" id="KW-0812">Transmembrane</keyword>
<reference evidence="2" key="2">
    <citation type="submission" date="2022-06" db="UniProtKB">
        <authorList>
            <consortium name="EnsemblMetazoa"/>
        </authorList>
    </citation>
    <scope>IDENTIFICATION</scope>
    <source>
        <strain evidence="2">DF5081</strain>
    </source>
</reference>